<dbReference type="RefSeq" id="WP_254950189.1">
    <property type="nucleotide sequence ID" value="NZ_JANDWY010000002.1"/>
</dbReference>
<dbReference type="PANTHER" id="PTHR34825">
    <property type="entry name" value="CONSERVED PROTEIN, WITH A WEAK D-GALACTARATE DEHYDRATASE/ALTRONATE HYDROLASE DOMAIN"/>
    <property type="match status" value="1"/>
</dbReference>
<accession>A0AAW5IIG1</accession>
<reference evidence="1" key="1">
    <citation type="submission" date="2022-07" db="EMBL/GenBank/DDBJ databases">
        <title>Prevotella copri.</title>
        <authorList>
            <person name="Yang C."/>
        </authorList>
    </citation>
    <scope>NUCLEOTIDE SEQUENCE</scope>
    <source>
        <strain evidence="1">HF2107</strain>
    </source>
</reference>
<gene>
    <name evidence="1" type="ORF">NNC64_01695</name>
</gene>
<protein>
    <recommendedName>
        <fullName evidence="3">AAA-ATPase-like domain-containing protein</fullName>
    </recommendedName>
</protein>
<proteinExistence type="predicted"/>
<dbReference type="EMBL" id="JANDWZ010000002">
    <property type="protein sequence ID" value="MCP9563290.1"/>
    <property type="molecule type" value="Genomic_DNA"/>
</dbReference>
<dbReference type="PANTHER" id="PTHR34825:SF1">
    <property type="entry name" value="AAA-ATPASE-LIKE DOMAIN-CONTAINING PROTEIN"/>
    <property type="match status" value="1"/>
</dbReference>
<evidence type="ECO:0008006" key="3">
    <source>
        <dbReference type="Google" id="ProtNLM"/>
    </source>
</evidence>
<evidence type="ECO:0000313" key="2">
    <source>
        <dbReference type="Proteomes" id="UP001205531"/>
    </source>
</evidence>
<organism evidence="1 2">
    <name type="scientific">Segatella copri</name>
    <dbReference type="NCBI Taxonomy" id="165179"/>
    <lineage>
        <taxon>Bacteria</taxon>
        <taxon>Pseudomonadati</taxon>
        <taxon>Bacteroidota</taxon>
        <taxon>Bacteroidia</taxon>
        <taxon>Bacteroidales</taxon>
        <taxon>Prevotellaceae</taxon>
        <taxon>Segatella</taxon>
    </lineage>
</organism>
<name>A0AAW5IIG1_9BACT</name>
<comment type="caution">
    <text evidence="1">The sequence shown here is derived from an EMBL/GenBank/DDBJ whole genome shotgun (WGS) entry which is preliminary data.</text>
</comment>
<evidence type="ECO:0000313" key="1">
    <source>
        <dbReference type="EMBL" id="MCP9563290.1"/>
    </source>
</evidence>
<dbReference type="AlphaFoldDB" id="A0AAW5IIG1"/>
<dbReference type="Proteomes" id="UP001205531">
    <property type="component" value="Unassembled WGS sequence"/>
</dbReference>
<sequence>MSRKNAVSLQRQYYDGYHFSEYSEDVFNPFSLIRALSGQKIDAYWFGSGTPSYLIKGLQKYHVNVTDIEQKSVSVDDFDVSPEQMTSVLPLLYQSGYLTIKQYKPFTKSYRLGYPNQEVKISMEKLLGVIYDSTQRTVSEWIIKEG</sequence>